<dbReference type="Proteomes" id="UP000199473">
    <property type="component" value="Unassembled WGS sequence"/>
</dbReference>
<feature type="domain" description="BD-FAE-like" evidence="2">
    <location>
        <begin position="89"/>
        <end position="184"/>
    </location>
</feature>
<reference evidence="3 4" key="1">
    <citation type="submission" date="2016-10" db="EMBL/GenBank/DDBJ databases">
        <authorList>
            <person name="de Groot N.N."/>
        </authorList>
    </citation>
    <scope>NUCLEOTIDE SEQUENCE [LARGE SCALE GENOMIC DNA]</scope>
    <source>
        <strain evidence="3 4">DSM 19981</strain>
    </source>
</reference>
<gene>
    <name evidence="3" type="ORF">SAMN02745775_101843</name>
</gene>
<keyword evidence="4" id="KW-1185">Reference proteome</keyword>
<evidence type="ECO:0000259" key="2">
    <source>
        <dbReference type="Pfam" id="PF20434"/>
    </source>
</evidence>
<protein>
    <submittedName>
        <fullName evidence="3">Acetyl esterase/lipase</fullName>
    </submittedName>
</protein>
<evidence type="ECO:0000313" key="3">
    <source>
        <dbReference type="EMBL" id="SFK25491.1"/>
    </source>
</evidence>
<dbReference type="OrthoDB" id="9771666at2"/>
<organism evidence="3 4">
    <name type="scientific">Falsiroseomonas stagni DSM 19981</name>
    <dbReference type="NCBI Taxonomy" id="1123062"/>
    <lineage>
        <taxon>Bacteria</taxon>
        <taxon>Pseudomonadati</taxon>
        <taxon>Pseudomonadota</taxon>
        <taxon>Alphaproteobacteria</taxon>
        <taxon>Acetobacterales</taxon>
        <taxon>Roseomonadaceae</taxon>
        <taxon>Falsiroseomonas</taxon>
    </lineage>
</organism>
<name>A0A1I3Y2H3_9PROT</name>
<accession>A0A1I3Y2H3</accession>
<dbReference type="AlphaFoldDB" id="A0A1I3Y2H3"/>
<dbReference type="SUPFAM" id="SSF53474">
    <property type="entry name" value="alpha/beta-Hydrolases"/>
    <property type="match status" value="1"/>
</dbReference>
<evidence type="ECO:0000313" key="4">
    <source>
        <dbReference type="Proteomes" id="UP000199473"/>
    </source>
</evidence>
<sequence length="312" mass="33089">MHLHAPPYPTAAPIGVPGMPSSPRRGIVAGALAALSLGLSGCWSGPSTQPNVAPLREGVRFIDDLSYGPAERHQVGLYHPVDTPPVGGWPVIVAFHGGFWQTGSRDEWQMHLCARQLAERGTVVILANYRLYPEVTFPGFVEDGARAVEWASRNVAQFGGNRDAIFTAGHSAGGHIAVMLAMDDHFLTAHGIRLAGAIGIAGPYGTWFQENFLVSGVFPVELRRESSPIALAHASAPPLLLIGAGLDVIVRPSDSTELAERVRHVGGQARSIIYPLASHTSIMMPPPFGPDGVVADVCDFIQAALGRKTPAP</sequence>
<dbReference type="InterPro" id="IPR050300">
    <property type="entry name" value="GDXG_lipolytic_enzyme"/>
</dbReference>
<dbReference type="STRING" id="1123062.SAMN02745775_101843"/>
<dbReference type="EMBL" id="FOSQ01000001">
    <property type="protein sequence ID" value="SFK25491.1"/>
    <property type="molecule type" value="Genomic_DNA"/>
</dbReference>
<dbReference type="PANTHER" id="PTHR48081:SF9">
    <property type="entry name" value="CARBOXYLESTERASE"/>
    <property type="match status" value="1"/>
</dbReference>
<dbReference type="RefSeq" id="WP_092955868.1">
    <property type="nucleotide sequence ID" value="NZ_FOSQ01000001.1"/>
</dbReference>
<dbReference type="Pfam" id="PF20434">
    <property type="entry name" value="BD-FAE"/>
    <property type="match status" value="1"/>
</dbReference>
<dbReference type="Gene3D" id="3.40.50.1820">
    <property type="entry name" value="alpha/beta hydrolase"/>
    <property type="match status" value="1"/>
</dbReference>
<dbReference type="GO" id="GO:0016787">
    <property type="term" value="F:hydrolase activity"/>
    <property type="evidence" value="ECO:0007669"/>
    <property type="project" value="UniProtKB-KW"/>
</dbReference>
<dbReference type="InterPro" id="IPR029058">
    <property type="entry name" value="AB_hydrolase_fold"/>
</dbReference>
<dbReference type="PANTHER" id="PTHR48081">
    <property type="entry name" value="AB HYDROLASE SUPERFAMILY PROTEIN C4A8.06C"/>
    <property type="match status" value="1"/>
</dbReference>
<dbReference type="InterPro" id="IPR049492">
    <property type="entry name" value="BD-FAE-like_dom"/>
</dbReference>
<proteinExistence type="predicted"/>
<evidence type="ECO:0000256" key="1">
    <source>
        <dbReference type="ARBA" id="ARBA00022801"/>
    </source>
</evidence>
<keyword evidence="1" id="KW-0378">Hydrolase</keyword>